<gene>
    <name evidence="1" type="ORF">UV61_C0007G0031</name>
</gene>
<name>A0A0G1FIW1_9BACT</name>
<dbReference type="EMBL" id="LCFD01000007">
    <property type="protein sequence ID" value="KKS86773.1"/>
    <property type="molecule type" value="Genomic_DNA"/>
</dbReference>
<evidence type="ECO:0000313" key="2">
    <source>
        <dbReference type="Proteomes" id="UP000034050"/>
    </source>
</evidence>
<proteinExistence type="predicted"/>
<organism evidence="1 2">
    <name type="scientific">Candidatus Gottesmanbacteria bacterium GW2011_GWB1_43_11</name>
    <dbReference type="NCBI Taxonomy" id="1618446"/>
    <lineage>
        <taxon>Bacteria</taxon>
        <taxon>Candidatus Gottesmaniibacteriota</taxon>
    </lineage>
</organism>
<protein>
    <submittedName>
        <fullName evidence="1">Uncharacterized protein</fullName>
    </submittedName>
</protein>
<comment type="caution">
    <text evidence="1">The sequence shown here is derived from an EMBL/GenBank/DDBJ whole genome shotgun (WGS) entry which is preliminary data.</text>
</comment>
<sequence length="313" mass="35068">MDQRVEIPGPKKLSRRRFLKEVPPLLAGLLGLTALIDTESFWIFARPEKTMTGFLTGSDFWGRLATGTLGLTTEQVESLHEATETQFGIDLVQPEQESTVIYTSWAQKPTREQSAVVPWGPAELVTLAAALENLPTKMYQSGKYPFGVKTGFILVDDIKDHQPWAPISGFCDCSAKTGRVIIDRGWFEVGSREFNPRNLFDSLGFLAHELTHRVVLQENLDLPALLSQLGINSESELVEIFTIKNFDQFVQEQNTESSGNWFQYGNTTTEFPAVGASVYLKGWDSFARTYSPFLEGRGPLIFYIPLLLQFATS</sequence>
<dbReference type="AlphaFoldDB" id="A0A0G1FIW1"/>
<reference evidence="1 2" key="1">
    <citation type="journal article" date="2015" name="Nature">
        <title>rRNA introns, odd ribosomes, and small enigmatic genomes across a large radiation of phyla.</title>
        <authorList>
            <person name="Brown C.T."/>
            <person name="Hug L.A."/>
            <person name="Thomas B.C."/>
            <person name="Sharon I."/>
            <person name="Castelle C.J."/>
            <person name="Singh A."/>
            <person name="Wilkins M.J."/>
            <person name="Williams K.H."/>
            <person name="Banfield J.F."/>
        </authorList>
    </citation>
    <scope>NUCLEOTIDE SEQUENCE [LARGE SCALE GENOMIC DNA]</scope>
</reference>
<evidence type="ECO:0000313" key="1">
    <source>
        <dbReference type="EMBL" id="KKS86773.1"/>
    </source>
</evidence>
<dbReference type="Proteomes" id="UP000034050">
    <property type="component" value="Unassembled WGS sequence"/>
</dbReference>
<accession>A0A0G1FIW1</accession>